<feature type="region of interest" description="Disordered" evidence="1">
    <location>
        <begin position="68"/>
        <end position="93"/>
    </location>
</feature>
<keyword evidence="2" id="KW-1133">Transmembrane helix</keyword>
<evidence type="ECO:0000256" key="1">
    <source>
        <dbReference type="SAM" id="MobiDB-lite"/>
    </source>
</evidence>
<organism evidence="3">
    <name type="scientific">Billgrantia gudaonensis</name>
    <dbReference type="NCBI Taxonomy" id="376427"/>
    <lineage>
        <taxon>Bacteria</taxon>
        <taxon>Pseudomonadati</taxon>
        <taxon>Pseudomonadota</taxon>
        <taxon>Gammaproteobacteria</taxon>
        <taxon>Oceanospirillales</taxon>
        <taxon>Halomonadaceae</taxon>
        <taxon>Billgrantia</taxon>
    </lineage>
</organism>
<proteinExistence type="predicted"/>
<dbReference type="AlphaFoldDB" id="A0A3S0NHI7"/>
<evidence type="ECO:0000313" key="3">
    <source>
        <dbReference type="EMBL" id="RUA22814.1"/>
    </source>
</evidence>
<feature type="transmembrane region" description="Helical" evidence="2">
    <location>
        <begin position="14"/>
        <end position="33"/>
    </location>
</feature>
<name>A0A3S0NHI7_9GAMM</name>
<evidence type="ECO:0000256" key="2">
    <source>
        <dbReference type="SAM" id="Phobius"/>
    </source>
</evidence>
<feature type="compositionally biased region" description="Basic and acidic residues" evidence="1">
    <location>
        <begin position="82"/>
        <end position="93"/>
    </location>
</feature>
<protein>
    <submittedName>
        <fullName evidence="3">Uncharacterized protein</fullName>
    </submittedName>
</protein>
<keyword evidence="2" id="KW-0812">Transmembrane</keyword>
<comment type="caution">
    <text evidence="3">The sequence shown here is derived from an EMBL/GenBank/DDBJ whole genome shotgun (WGS) entry which is preliminary data.</text>
</comment>
<sequence length="93" mass="10475">MLVAVVVTLLDRSILSYGWILAGVLLGGTIGALRLRASDDRHAADGRPAQQLVAAPLWPWPWPAFSPQRAHRRRRNHRPASHRPDHYWSARSP</sequence>
<gene>
    <name evidence="3" type="ORF">DSL92_03660</name>
</gene>
<accession>A0A3S0NHI7</accession>
<dbReference type="EMBL" id="RXHI01000009">
    <property type="protein sequence ID" value="RUA22814.1"/>
    <property type="molecule type" value="Genomic_DNA"/>
</dbReference>
<reference evidence="3" key="1">
    <citation type="submission" date="2018-12" db="EMBL/GenBank/DDBJ databases">
        <authorList>
            <person name="Jadhav K."/>
            <person name="Kushwaha B."/>
            <person name="Jadhav I."/>
        </authorList>
    </citation>
    <scope>NUCLEOTIDE SEQUENCE [LARGE SCALE GENOMIC DNA]</scope>
    <source>
        <strain evidence="3">SBS 10</strain>
    </source>
</reference>
<feature type="compositionally biased region" description="Basic residues" evidence="1">
    <location>
        <begin position="69"/>
        <end position="81"/>
    </location>
</feature>
<keyword evidence="2" id="KW-0472">Membrane</keyword>